<keyword evidence="13" id="KW-1185">Reference proteome</keyword>
<dbReference type="InterPro" id="IPR012571">
    <property type="entry name" value="Mdm31/Mdm32"/>
</dbReference>
<keyword evidence="3 11" id="KW-0812">Transmembrane</keyword>
<dbReference type="GO" id="GO:0000001">
    <property type="term" value="P:mitochondrion inheritance"/>
    <property type="evidence" value="ECO:0007669"/>
    <property type="project" value="InterPro"/>
</dbReference>
<sequence>MFAGVALRLRACVRRPVGLKALYKNPVYLEQVNLKPFNRGRWINNGKTTHKQSIEGCKPTEKGIDSCSDSLHKKSILMQKNRQLLTKEKLLSEATGLFERFKINTKWLLIRGNRPFSGEELSTLFSWFIISHLVWIVLGTTTFVSLLLFTMNTVFAKGLVGKFVGNCLNRCIEGVDVEFQDAMVPEWGKGNISFKKVRVKTTPGAQGSYGILSFDLSFNQINLTLSVKKWLQGEGLIQDIYLSGVKGAVSVRGGMKDGYRIADWFSNHNYRLGEVEINDSLITFNDVDFQQQFHLSVYNLHMKQLRLQWCLLDLLNAEVVSGAINESLFSIHKRQHKLAYMREFEKDFLPWSRIARVRLNPISIKELGLNKSKAFNWMEAGQVEILADIMLPTVESNELYEEENKYIVMDLKFVFTDLAARMGSETPKLSDNRELVSIEELKPIINFINYKRGVFCSLKDVDRVNVPWNTKVSINKQKSYPDKVVISSGAFKWPDGEDTIAMNREVIKYHEQPTSKGNEIVLKCRVVKDSHELQDVFLFKETGVYDQLAMEIYADLMKMIEESEYKKKNDWVKVWGTTVASQLLIFGLGAIV</sequence>
<gene>
    <name evidence="12" type="ORF">AW171_hschr63666</name>
</gene>
<dbReference type="EMBL" id="CP014246">
    <property type="protein sequence ID" value="AMD21697.1"/>
    <property type="molecule type" value="Genomic_DNA"/>
</dbReference>
<dbReference type="GO" id="GO:0007005">
    <property type="term" value="P:mitochondrion organization"/>
    <property type="evidence" value="ECO:0007669"/>
    <property type="project" value="InterPro"/>
</dbReference>
<evidence type="ECO:0000256" key="10">
    <source>
        <dbReference type="ARBA" id="ARBA00040573"/>
    </source>
</evidence>
<evidence type="ECO:0000256" key="2">
    <source>
        <dbReference type="ARBA" id="ARBA00005687"/>
    </source>
</evidence>
<dbReference type="PANTHER" id="PTHR31068:SF1">
    <property type="entry name" value="MITOCHONDRIAL DISTRIBUTION AND MORPHOLOGY PROTEIN 32"/>
    <property type="match status" value="1"/>
</dbReference>
<dbReference type="GeneID" id="28725000"/>
<accession>A0A0X8HUC8</accession>
<keyword evidence="7" id="KW-0496">Mitochondrion</keyword>
<evidence type="ECO:0000313" key="12">
    <source>
        <dbReference type="EMBL" id="AMD21697.1"/>
    </source>
</evidence>
<dbReference type="PANTHER" id="PTHR31068">
    <property type="entry name" value="MITOCHONDRIAL DISTRIBUTION AND MORPHOLOGY PROTEIN 31"/>
    <property type="match status" value="1"/>
</dbReference>
<keyword evidence="6 11" id="KW-1133">Transmembrane helix</keyword>
<dbReference type="RefSeq" id="XP_017988693.1">
    <property type="nucleotide sequence ID" value="XM_018133181.1"/>
</dbReference>
<keyword evidence="4" id="KW-0999">Mitochondrion inner membrane</keyword>
<evidence type="ECO:0000256" key="9">
    <source>
        <dbReference type="ARBA" id="ARBA00025191"/>
    </source>
</evidence>
<proteinExistence type="inferred from homology"/>
<comment type="function">
    <text evidence="9">Involved in the organization of the mitochondrial membranes and the global structure of the mitochondria. Also required for mitochondrial distribution and mobility as well as for the maintenance of mitochondrial DNA nucleoids structures.</text>
</comment>
<dbReference type="GO" id="GO:0005743">
    <property type="term" value="C:mitochondrial inner membrane"/>
    <property type="evidence" value="ECO:0007669"/>
    <property type="project" value="UniProtKB-SubCell"/>
</dbReference>
<evidence type="ECO:0000256" key="3">
    <source>
        <dbReference type="ARBA" id="ARBA00022692"/>
    </source>
</evidence>
<evidence type="ECO:0000256" key="1">
    <source>
        <dbReference type="ARBA" id="ARBA00004448"/>
    </source>
</evidence>
<keyword evidence="5" id="KW-0809">Transit peptide</keyword>
<name>A0A0X8HUC8_9SACH</name>
<evidence type="ECO:0000256" key="8">
    <source>
        <dbReference type="ARBA" id="ARBA00023136"/>
    </source>
</evidence>
<evidence type="ECO:0000256" key="11">
    <source>
        <dbReference type="SAM" id="Phobius"/>
    </source>
</evidence>
<feature type="transmembrane region" description="Helical" evidence="11">
    <location>
        <begin position="124"/>
        <end position="149"/>
    </location>
</feature>
<keyword evidence="8 11" id="KW-0472">Membrane</keyword>
<comment type="similarity">
    <text evidence="2">Belongs to the MDM31/MDM32 family.</text>
</comment>
<evidence type="ECO:0000256" key="7">
    <source>
        <dbReference type="ARBA" id="ARBA00023128"/>
    </source>
</evidence>
<evidence type="ECO:0000313" key="13">
    <source>
        <dbReference type="Proteomes" id="UP000243052"/>
    </source>
</evidence>
<reference evidence="12 13" key="1">
    <citation type="submission" date="2016-01" db="EMBL/GenBank/DDBJ databases">
        <title>Genome sequence of the yeast Holleya sinecauda.</title>
        <authorList>
            <person name="Dietrich F.S."/>
        </authorList>
    </citation>
    <scope>NUCLEOTIDE SEQUENCE [LARGE SCALE GENOMIC DNA]</scope>
    <source>
        <strain evidence="12 13">ATCC 58844</strain>
    </source>
</reference>
<protein>
    <recommendedName>
        <fullName evidence="10">Mitochondrial distribution and morphology protein 32</fullName>
    </recommendedName>
</protein>
<dbReference type="OrthoDB" id="17678at2759"/>
<evidence type="ECO:0000256" key="4">
    <source>
        <dbReference type="ARBA" id="ARBA00022792"/>
    </source>
</evidence>
<dbReference type="Proteomes" id="UP000243052">
    <property type="component" value="Chromosome vi"/>
</dbReference>
<comment type="subcellular location">
    <subcellularLocation>
        <location evidence="1">Mitochondrion inner membrane</location>
        <topology evidence="1">Multi-pass membrane protein</topology>
    </subcellularLocation>
</comment>
<dbReference type="Pfam" id="PF08118">
    <property type="entry name" value="MDM31_MDM32"/>
    <property type="match status" value="2"/>
</dbReference>
<evidence type="ECO:0000256" key="6">
    <source>
        <dbReference type="ARBA" id="ARBA00022989"/>
    </source>
</evidence>
<dbReference type="AlphaFoldDB" id="A0A0X8HUC8"/>
<organism evidence="12 13">
    <name type="scientific">Eremothecium sinecaudum</name>
    <dbReference type="NCBI Taxonomy" id="45286"/>
    <lineage>
        <taxon>Eukaryota</taxon>
        <taxon>Fungi</taxon>
        <taxon>Dikarya</taxon>
        <taxon>Ascomycota</taxon>
        <taxon>Saccharomycotina</taxon>
        <taxon>Saccharomycetes</taxon>
        <taxon>Saccharomycetales</taxon>
        <taxon>Saccharomycetaceae</taxon>
        <taxon>Eremothecium</taxon>
    </lineage>
</organism>
<evidence type="ECO:0000256" key="5">
    <source>
        <dbReference type="ARBA" id="ARBA00022946"/>
    </source>
</evidence>